<protein>
    <submittedName>
        <fullName evidence="1">Uncharacterized protein</fullName>
    </submittedName>
</protein>
<accession>A0A9D4LMR8</accession>
<sequence length="71" mass="7704">MYNKVPRCTYQDVSQSPQVYLPGCITKSPGGGLLKTLPMCWRMSSFTPVLGSTMASLESKNPCQGESSQSL</sequence>
<name>A0A9D4LMR8_DREPO</name>
<dbReference type="AlphaFoldDB" id="A0A9D4LMR8"/>
<evidence type="ECO:0000313" key="2">
    <source>
        <dbReference type="Proteomes" id="UP000828390"/>
    </source>
</evidence>
<organism evidence="1 2">
    <name type="scientific">Dreissena polymorpha</name>
    <name type="common">Zebra mussel</name>
    <name type="synonym">Mytilus polymorpha</name>
    <dbReference type="NCBI Taxonomy" id="45954"/>
    <lineage>
        <taxon>Eukaryota</taxon>
        <taxon>Metazoa</taxon>
        <taxon>Spiralia</taxon>
        <taxon>Lophotrochozoa</taxon>
        <taxon>Mollusca</taxon>
        <taxon>Bivalvia</taxon>
        <taxon>Autobranchia</taxon>
        <taxon>Heteroconchia</taxon>
        <taxon>Euheterodonta</taxon>
        <taxon>Imparidentia</taxon>
        <taxon>Neoheterodontei</taxon>
        <taxon>Myida</taxon>
        <taxon>Dreissenoidea</taxon>
        <taxon>Dreissenidae</taxon>
        <taxon>Dreissena</taxon>
    </lineage>
</organism>
<dbReference type="Proteomes" id="UP000828390">
    <property type="component" value="Unassembled WGS sequence"/>
</dbReference>
<keyword evidence="2" id="KW-1185">Reference proteome</keyword>
<reference evidence="1" key="1">
    <citation type="journal article" date="2019" name="bioRxiv">
        <title>The Genome of the Zebra Mussel, Dreissena polymorpha: A Resource for Invasive Species Research.</title>
        <authorList>
            <person name="McCartney M.A."/>
            <person name="Auch B."/>
            <person name="Kono T."/>
            <person name="Mallez S."/>
            <person name="Zhang Y."/>
            <person name="Obille A."/>
            <person name="Becker A."/>
            <person name="Abrahante J.E."/>
            <person name="Garbe J."/>
            <person name="Badalamenti J.P."/>
            <person name="Herman A."/>
            <person name="Mangelson H."/>
            <person name="Liachko I."/>
            <person name="Sullivan S."/>
            <person name="Sone E.D."/>
            <person name="Koren S."/>
            <person name="Silverstein K.A.T."/>
            <person name="Beckman K.B."/>
            <person name="Gohl D.M."/>
        </authorList>
    </citation>
    <scope>NUCLEOTIDE SEQUENCE</scope>
    <source>
        <strain evidence="1">Duluth1</strain>
        <tissue evidence="1">Whole animal</tissue>
    </source>
</reference>
<comment type="caution">
    <text evidence="1">The sequence shown here is derived from an EMBL/GenBank/DDBJ whole genome shotgun (WGS) entry which is preliminary data.</text>
</comment>
<reference evidence="1" key="2">
    <citation type="submission" date="2020-11" db="EMBL/GenBank/DDBJ databases">
        <authorList>
            <person name="McCartney M.A."/>
            <person name="Auch B."/>
            <person name="Kono T."/>
            <person name="Mallez S."/>
            <person name="Becker A."/>
            <person name="Gohl D.M."/>
            <person name="Silverstein K.A.T."/>
            <person name="Koren S."/>
            <person name="Bechman K.B."/>
            <person name="Herman A."/>
            <person name="Abrahante J.E."/>
            <person name="Garbe J."/>
        </authorList>
    </citation>
    <scope>NUCLEOTIDE SEQUENCE</scope>
    <source>
        <strain evidence="1">Duluth1</strain>
        <tissue evidence="1">Whole animal</tissue>
    </source>
</reference>
<gene>
    <name evidence="1" type="ORF">DPMN_024571</name>
</gene>
<proteinExistence type="predicted"/>
<evidence type="ECO:0000313" key="1">
    <source>
        <dbReference type="EMBL" id="KAH3861637.1"/>
    </source>
</evidence>
<dbReference type="EMBL" id="JAIWYP010000002">
    <property type="protein sequence ID" value="KAH3861637.1"/>
    <property type="molecule type" value="Genomic_DNA"/>
</dbReference>